<dbReference type="Proteomes" id="UP000292686">
    <property type="component" value="Unassembled WGS sequence"/>
</dbReference>
<dbReference type="Proteomes" id="UP000581087">
    <property type="component" value="Unassembled WGS sequence"/>
</dbReference>
<keyword evidence="4" id="KW-1185">Reference proteome</keyword>
<evidence type="ECO:0000313" key="2">
    <source>
        <dbReference type="EMBL" id="NYD67547.1"/>
    </source>
</evidence>
<dbReference type="EMBL" id="SDPM01000001">
    <property type="protein sequence ID" value="RXZ88239.1"/>
    <property type="molecule type" value="Genomic_DNA"/>
</dbReference>
<dbReference type="InterPro" id="IPR001466">
    <property type="entry name" value="Beta-lactam-related"/>
</dbReference>
<dbReference type="SUPFAM" id="SSF56601">
    <property type="entry name" value="beta-lactamase/transpeptidase-like"/>
    <property type="match status" value="1"/>
</dbReference>
<evidence type="ECO:0000313" key="3">
    <source>
        <dbReference type="EMBL" id="RXZ88239.1"/>
    </source>
</evidence>
<dbReference type="Pfam" id="PF00144">
    <property type="entry name" value="Beta-lactamase"/>
    <property type="match status" value="1"/>
</dbReference>
<evidence type="ECO:0000313" key="4">
    <source>
        <dbReference type="Proteomes" id="UP000292686"/>
    </source>
</evidence>
<dbReference type="OrthoDB" id="3502201at2"/>
<dbReference type="AlphaFoldDB" id="A0A4Q2M835"/>
<organism evidence="3 4">
    <name type="scientific">Agromyces atrinae</name>
    <dbReference type="NCBI Taxonomy" id="592376"/>
    <lineage>
        <taxon>Bacteria</taxon>
        <taxon>Bacillati</taxon>
        <taxon>Actinomycetota</taxon>
        <taxon>Actinomycetes</taxon>
        <taxon>Micrococcales</taxon>
        <taxon>Microbacteriaceae</taxon>
        <taxon>Agromyces</taxon>
    </lineage>
</organism>
<dbReference type="InterPro" id="IPR012338">
    <property type="entry name" value="Beta-lactam/transpept-like"/>
</dbReference>
<dbReference type="PANTHER" id="PTHR43283">
    <property type="entry name" value="BETA-LACTAMASE-RELATED"/>
    <property type="match status" value="1"/>
</dbReference>
<dbReference type="EMBL" id="JACCBI010000001">
    <property type="protein sequence ID" value="NYD67547.1"/>
    <property type="molecule type" value="Genomic_DNA"/>
</dbReference>
<evidence type="ECO:0000313" key="5">
    <source>
        <dbReference type="Proteomes" id="UP000581087"/>
    </source>
</evidence>
<comment type="caution">
    <text evidence="3">The sequence shown here is derived from an EMBL/GenBank/DDBJ whole genome shotgun (WGS) entry which is preliminary data.</text>
</comment>
<reference evidence="2 5" key="2">
    <citation type="submission" date="2020-07" db="EMBL/GenBank/DDBJ databases">
        <title>Sequencing the genomes of 1000 actinobacteria strains.</title>
        <authorList>
            <person name="Klenk H.-P."/>
        </authorList>
    </citation>
    <scope>NUCLEOTIDE SEQUENCE [LARGE SCALE GENOMIC DNA]</scope>
    <source>
        <strain evidence="2 5">DSM 23870</strain>
    </source>
</reference>
<keyword evidence="3" id="KW-0378">Hydrolase</keyword>
<dbReference type="GO" id="GO:0016787">
    <property type="term" value="F:hydrolase activity"/>
    <property type="evidence" value="ECO:0007669"/>
    <property type="project" value="UniProtKB-KW"/>
</dbReference>
<proteinExistence type="predicted"/>
<dbReference type="Gene3D" id="3.40.710.10">
    <property type="entry name" value="DD-peptidase/beta-lactamase superfamily"/>
    <property type="match status" value="1"/>
</dbReference>
<gene>
    <name evidence="2" type="ORF">BJ972_002066</name>
    <name evidence="3" type="ORF">ESP50_03400</name>
</gene>
<reference evidence="3 4" key="1">
    <citation type="submission" date="2019-01" db="EMBL/GenBank/DDBJ databases">
        <title>Agromyces.</title>
        <authorList>
            <person name="Li J."/>
        </authorList>
    </citation>
    <scope>NUCLEOTIDE SEQUENCE [LARGE SCALE GENOMIC DNA]</scope>
    <source>
        <strain evidence="3 4">DSM 23870</strain>
    </source>
</reference>
<dbReference type="PANTHER" id="PTHR43283:SF3">
    <property type="entry name" value="BETA-LACTAMASE FAMILY PROTEIN (AFU_ORTHOLOGUE AFUA_5G07500)"/>
    <property type="match status" value="1"/>
</dbReference>
<dbReference type="InterPro" id="IPR050789">
    <property type="entry name" value="Diverse_Enzym_Activities"/>
</dbReference>
<protein>
    <submittedName>
        <fullName evidence="3">Class A beta-lactamase-related serine hydrolase</fullName>
    </submittedName>
    <submittedName>
        <fullName evidence="2">CubicO group peptidase (Beta-lactamase class C family)</fullName>
    </submittedName>
</protein>
<evidence type="ECO:0000259" key="1">
    <source>
        <dbReference type="Pfam" id="PF00144"/>
    </source>
</evidence>
<name>A0A4Q2M835_9MICO</name>
<dbReference type="RefSeq" id="WP_129172503.1">
    <property type="nucleotide sequence ID" value="NZ_JACCBI010000001.1"/>
</dbReference>
<accession>A0A4Q2M835</accession>
<feature type="domain" description="Beta-lactamase-related" evidence="1">
    <location>
        <begin position="11"/>
        <end position="317"/>
    </location>
</feature>
<sequence length="323" mass="34178">MTAYSAAFDWARRTVTEGRLPTAVLGIATAEGTVALDAFGATSGRPARTEDHYRLFSITKPLTGLVALRAIERGLLTPQTPLTTALHDFGANRDDIVRLSHLVSHTSGVREPALDVADLRTELLKPSRDFAAGAASRYSSVAFDGVAALIEHATGETWEAGLAALGDDIGATFTFDESTDPHTVVDAEANGLDIAAMARLRHPGAGAIGRAADLLALGTALLRNDGTVVHPATAAMMLRPLTGDIPRLEPYPAERGQDWGFAWNLRSRAPGLIDRDVFGHGGWSGTEFWVHPSAGVAYVLLTNQGTRPGVDADELDNAIIAGR</sequence>